<evidence type="ECO:0000256" key="1">
    <source>
        <dbReference type="SAM" id="MobiDB-lite"/>
    </source>
</evidence>
<proteinExistence type="predicted"/>
<dbReference type="AlphaFoldDB" id="A0A9W7DHN1"/>
<evidence type="ECO:0000313" key="2">
    <source>
        <dbReference type="EMBL" id="GMG40596.1"/>
    </source>
</evidence>
<organism evidence="2 3">
    <name type="scientific">Ambrosiozyma monospora</name>
    <name type="common">Yeast</name>
    <name type="synonym">Endomycopsis monosporus</name>
    <dbReference type="NCBI Taxonomy" id="43982"/>
    <lineage>
        <taxon>Eukaryota</taxon>
        <taxon>Fungi</taxon>
        <taxon>Dikarya</taxon>
        <taxon>Ascomycota</taxon>
        <taxon>Saccharomycotina</taxon>
        <taxon>Pichiomycetes</taxon>
        <taxon>Pichiales</taxon>
        <taxon>Pichiaceae</taxon>
        <taxon>Ambrosiozyma</taxon>
    </lineage>
</organism>
<feature type="compositionally biased region" description="Basic and acidic residues" evidence="1">
    <location>
        <begin position="121"/>
        <end position="139"/>
    </location>
</feature>
<reference evidence="2" key="1">
    <citation type="submission" date="2023-04" db="EMBL/GenBank/DDBJ databases">
        <title>Ambrosiozyma monospora NBRC 1965.</title>
        <authorList>
            <person name="Ichikawa N."/>
            <person name="Sato H."/>
            <person name="Tonouchi N."/>
        </authorList>
    </citation>
    <scope>NUCLEOTIDE SEQUENCE</scope>
    <source>
        <strain evidence="2">NBRC 1965</strain>
    </source>
</reference>
<keyword evidence="3" id="KW-1185">Reference proteome</keyword>
<sequence length="180" mass="20664">MRIELMDNFAYQKQVFPFSLPSSYVIPFLPSSTATLPFLYNMTVSLLKSLKITNPDKIKDLDYVAKLKTPDLLSKILLAVYHLEQEVEQLRDQVDQYENLNQLLEGEDLSDETKETDENENNEKKQVKEKNDDESKFSSKDNSPSPKTKSETENQQIVIEKLTTKQQDDSTPTGCHQTLA</sequence>
<accession>A0A9W7DHN1</accession>
<dbReference type="OrthoDB" id="3997937at2759"/>
<name>A0A9W7DHN1_AMBMO</name>
<dbReference type="EMBL" id="BSXU01003947">
    <property type="protein sequence ID" value="GMG40596.1"/>
    <property type="molecule type" value="Genomic_DNA"/>
</dbReference>
<feature type="compositionally biased region" description="Polar residues" evidence="1">
    <location>
        <begin position="140"/>
        <end position="157"/>
    </location>
</feature>
<dbReference type="Proteomes" id="UP001165063">
    <property type="component" value="Unassembled WGS sequence"/>
</dbReference>
<feature type="region of interest" description="Disordered" evidence="1">
    <location>
        <begin position="104"/>
        <end position="180"/>
    </location>
</feature>
<feature type="compositionally biased region" description="Polar residues" evidence="1">
    <location>
        <begin position="169"/>
        <end position="180"/>
    </location>
</feature>
<feature type="compositionally biased region" description="Acidic residues" evidence="1">
    <location>
        <begin position="105"/>
        <end position="120"/>
    </location>
</feature>
<protein>
    <submittedName>
        <fullName evidence="2">Unnamed protein product</fullName>
    </submittedName>
</protein>
<gene>
    <name evidence="2" type="ORF">Amon01_000632500</name>
</gene>
<evidence type="ECO:0000313" key="3">
    <source>
        <dbReference type="Proteomes" id="UP001165063"/>
    </source>
</evidence>
<comment type="caution">
    <text evidence="2">The sequence shown here is derived from an EMBL/GenBank/DDBJ whole genome shotgun (WGS) entry which is preliminary data.</text>
</comment>